<reference evidence="2 3" key="1">
    <citation type="submission" date="2018-03" db="EMBL/GenBank/DDBJ databases">
        <title>Mesoflavibacter sp. HG37 and Mesoflavibacter sp. HG96 sp.nov., two marine bacteria isolated from seawater of Western Pacific Ocean.</title>
        <authorList>
            <person name="Cheng H."/>
            <person name="Wu Y.-H."/>
            <person name="Guo L.-L."/>
            <person name="Xu X.-W."/>
        </authorList>
    </citation>
    <scope>NUCLEOTIDE SEQUENCE [LARGE SCALE GENOMIC DNA]</scope>
    <source>
        <strain evidence="2 3">KCTC 42117</strain>
    </source>
</reference>
<dbReference type="PANTHER" id="PTHR21666">
    <property type="entry name" value="PEPTIDASE-RELATED"/>
    <property type="match status" value="1"/>
</dbReference>
<dbReference type="CDD" id="cd12797">
    <property type="entry name" value="M23_peptidase"/>
    <property type="match status" value="1"/>
</dbReference>
<evidence type="ECO:0000313" key="3">
    <source>
        <dbReference type="Proteomes" id="UP000238430"/>
    </source>
</evidence>
<dbReference type="EMBL" id="PXOT01000009">
    <property type="protein sequence ID" value="PSG94887.1"/>
    <property type="molecule type" value="Genomic_DNA"/>
</dbReference>
<evidence type="ECO:0000313" key="2">
    <source>
        <dbReference type="EMBL" id="PSG94887.1"/>
    </source>
</evidence>
<dbReference type="AlphaFoldDB" id="A0A2T1NPR8"/>
<dbReference type="PANTHER" id="PTHR21666:SF270">
    <property type="entry name" value="MUREIN HYDROLASE ACTIVATOR ENVC"/>
    <property type="match status" value="1"/>
</dbReference>
<protein>
    <recommendedName>
        <fullName evidence="1">M23ase beta-sheet core domain-containing protein</fullName>
    </recommendedName>
</protein>
<feature type="domain" description="M23ase beta-sheet core" evidence="1">
    <location>
        <begin position="145"/>
        <end position="245"/>
    </location>
</feature>
<dbReference type="InterPro" id="IPR016047">
    <property type="entry name" value="M23ase_b-sheet_dom"/>
</dbReference>
<dbReference type="InterPro" id="IPR011055">
    <property type="entry name" value="Dup_hybrid_motif"/>
</dbReference>
<dbReference type="SUPFAM" id="SSF51261">
    <property type="entry name" value="Duplicated hybrid motif"/>
    <property type="match status" value="1"/>
</dbReference>
<organism evidence="2 3">
    <name type="scientific">Mesoflavibacter zeaxanthinifaciens subsp. sabulilitoris</name>
    <dbReference type="NCBI Taxonomy" id="1520893"/>
    <lineage>
        <taxon>Bacteria</taxon>
        <taxon>Pseudomonadati</taxon>
        <taxon>Bacteroidota</taxon>
        <taxon>Flavobacteriia</taxon>
        <taxon>Flavobacteriales</taxon>
        <taxon>Flavobacteriaceae</taxon>
        <taxon>Mesoflavibacter</taxon>
    </lineage>
</organism>
<dbReference type="OrthoDB" id="9809488at2"/>
<dbReference type="InterPro" id="IPR050570">
    <property type="entry name" value="Cell_wall_metabolism_enzyme"/>
</dbReference>
<comment type="caution">
    <text evidence="2">The sequence shown here is derived from an EMBL/GenBank/DDBJ whole genome shotgun (WGS) entry which is preliminary data.</text>
</comment>
<accession>A0A2T1NPR8</accession>
<dbReference type="Gene3D" id="2.70.70.10">
    <property type="entry name" value="Glucose Permease (Domain IIA)"/>
    <property type="match status" value="1"/>
</dbReference>
<dbReference type="Pfam" id="PF01551">
    <property type="entry name" value="Peptidase_M23"/>
    <property type="match status" value="1"/>
</dbReference>
<proteinExistence type="predicted"/>
<dbReference type="RefSeq" id="WP_106676173.1">
    <property type="nucleotide sequence ID" value="NZ_JACHWV010000009.1"/>
</dbReference>
<dbReference type="Proteomes" id="UP000238430">
    <property type="component" value="Unassembled WGS sequence"/>
</dbReference>
<dbReference type="PROSITE" id="PS51257">
    <property type="entry name" value="PROKAR_LIPOPROTEIN"/>
    <property type="match status" value="1"/>
</dbReference>
<evidence type="ECO:0000259" key="1">
    <source>
        <dbReference type="Pfam" id="PF01551"/>
    </source>
</evidence>
<dbReference type="GO" id="GO:0004222">
    <property type="term" value="F:metalloendopeptidase activity"/>
    <property type="evidence" value="ECO:0007669"/>
    <property type="project" value="TreeGrafter"/>
</dbReference>
<name>A0A2T1NPR8_9FLAO</name>
<keyword evidence="3" id="KW-1185">Reference proteome</keyword>
<gene>
    <name evidence="2" type="ORF">C7H61_00560</name>
</gene>
<sequence length="274" mass="31189">MKLKFISIISILVILISCNKLPKKKLSQFILKDVGYEVINDSLIVKLSNPLHCPIRINIKTKNKNLQEKLNQDFPLVLEHLSSKKISYWTDTSKEQTQIKFLITLGNPNDTISKKSFSLPFKKDYTYKIIQGYNGNFSHSSKYSKYALDFNLKEGDTICAAADGYVVGVIEDYSLGGKSKKWRDYANFITIFHPNMNLYTQYVHLTYKGSMVKVGDFVKFGQAIGLSGKTGLTTTEHLHFNVLKPNKSGMESIPIKFKEGYTGNSFKKGQWIKK</sequence>